<dbReference type="RefSeq" id="WP_177145451.1">
    <property type="nucleotide sequence ID" value="NZ_JACAPU010000039.1"/>
</dbReference>
<dbReference type="EMBL" id="JACAPU010000039">
    <property type="protein sequence ID" value="NWB50151.1"/>
    <property type="molecule type" value="Genomic_DNA"/>
</dbReference>
<dbReference type="Proteomes" id="UP000582981">
    <property type="component" value="Unassembled WGS sequence"/>
</dbReference>
<proteinExistence type="predicted"/>
<comment type="caution">
    <text evidence="1">The sequence shown here is derived from an EMBL/GenBank/DDBJ whole genome shotgun (WGS) entry which is preliminary data.</text>
</comment>
<name>A0A7Y7WJ19_9PSED</name>
<reference evidence="1 2" key="1">
    <citation type="submission" date="2020-04" db="EMBL/GenBank/DDBJ databases">
        <title>Molecular characterization of pseudomonads from Agaricus bisporus reveal novel blotch 2 pathogens in Western Europe.</title>
        <authorList>
            <person name="Taparia T."/>
            <person name="Krijger M."/>
            <person name="Haynes E."/>
            <person name="Elpinstone J.G."/>
            <person name="Noble R."/>
            <person name="Van Der Wolf J."/>
        </authorList>
    </citation>
    <scope>NUCLEOTIDE SEQUENCE [LARGE SCALE GENOMIC DNA]</scope>
    <source>
        <strain evidence="1 2">F1001</strain>
    </source>
</reference>
<protein>
    <submittedName>
        <fullName evidence="1">Uncharacterized protein</fullName>
    </submittedName>
</protein>
<accession>A0A7Y7WJ19</accession>
<evidence type="ECO:0000313" key="1">
    <source>
        <dbReference type="EMBL" id="NWB50151.1"/>
    </source>
</evidence>
<organism evidence="1 2">
    <name type="scientific">Pseudomonas gingeri</name>
    <dbReference type="NCBI Taxonomy" id="117681"/>
    <lineage>
        <taxon>Bacteria</taxon>
        <taxon>Pseudomonadati</taxon>
        <taxon>Pseudomonadota</taxon>
        <taxon>Gammaproteobacteria</taxon>
        <taxon>Pseudomonadales</taxon>
        <taxon>Pseudomonadaceae</taxon>
        <taxon>Pseudomonas</taxon>
    </lineage>
</organism>
<evidence type="ECO:0000313" key="2">
    <source>
        <dbReference type="Proteomes" id="UP000582981"/>
    </source>
</evidence>
<gene>
    <name evidence="1" type="ORF">HX829_27080</name>
</gene>
<dbReference type="AlphaFoldDB" id="A0A7Y7WJ19"/>
<sequence>MLLMIGYLTTPTATTGVTLSEFWAWVRYLAAITPDDQEMKLTQSFSTLDAHQKTILSDDFGMGVSMLWLWNTLSFDLVVDGNYFMRQHAHSVGVTQRRVVKRGPNKTPDFVGRDSKGFWHVIECKGTQSGSHYSNRQLAGGLAQKQSLIFPRNYTGQRLVCGLTIGLEGAEGSRLEVIDPPPDDPVEIFPDEMPQANDAATRGVMSKLLRMAGFETAAEALALPEGTWTDVLKKQTRASNERHRQVIEERDSRARIELTEDLSRRPLFDERFIGREIKLELPRALRIGDAFVRHVVVRQGVNRDAVMELAEQPNITALIQDSSTDWLSLVGRNETSSNGFSAALQIGKLFRSEIHLEG</sequence>